<gene>
    <name evidence="2" type="ORF">TTHERM_00130060</name>
</gene>
<dbReference type="InParanoid" id="I7MJE2"/>
<accession>I7MJE2</accession>
<keyword evidence="1 2" id="KW-0812">Transmembrane</keyword>
<evidence type="ECO:0000313" key="2">
    <source>
        <dbReference type="EMBL" id="EAR96229.2"/>
    </source>
</evidence>
<proteinExistence type="predicted"/>
<evidence type="ECO:0000313" key="3">
    <source>
        <dbReference type="Proteomes" id="UP000009168"/>
    </source>
</evidence>
<dbReference type="GeneID" id="7840796"/>
<dbReference type="CDD" id="cd18773">
    <property type="entry name" value="PDC1_HK_sensor"/>
    <property type="match status" value="1"/>
</dbReference>
<keyword evidence="1" id="KW-1133">Transmembrane helix</keyword>
<dbReference type="Proteomes" id="UP000009168">
    <property type="component" value="Unassembled WGS sequence"/>
</dbReference>
<sequence length="934" mass="110666">MTKQFENKQQISNDLIVYQGLYYKFINEQIKQQSIFRQHKNCSYAYLNYGKCPQYIYDAFTTDGQYSLKVDLFFHRTNFTYDSFEPEGQIRLRKNWDFYFFAKSAIQARKNDLINISIVYNSFNDSLLTITPGQQFIFHLLKLIFFLNRLTNLSSVNYLSCMGNQYKEPYDPRCREWYQNALQHPGNQFFKPYQDFFTHTTIMTASARIDDPLGNNISIISVDFIIANLINNLFARQDQSSNFDTHSVLFHQDQNTVYYHPNWNANERTIVSWQNLEFNNSDYDLNEYSKFTMLVQNSKDYSLTGQYDIESYVNVTQFFQFWTKNQIPYMSLIYPLQIVSPQNVWNQTMVSKQVLMVAKVREDISGIFKIINLTHDTNYKVILFVETSIVLAIIIILTLHFAAILQYQVEIPLEKLTVFINQNTDQFRDQNNSKEKQYQKIYQTDMSNKSLNYDLKKQIKLSKRKSNNQENLSLKIDKSPNIKNQISTNFQLLTNKTFQLNNEEVRFDNIRQNKCDNIKFKNKQEELFKQESYQEKYNSSSMQNRTEKDQSVFRLENLNEERQISYFNIEQKAQMAETSQYLKLKNKLQFEKLNQILNNNDQKNNYKISDQPQKVNLEEDLDPMFLEMQIIKDTFYQLQSVISFKKNDIQQYSKIKNMEENQDEGRCILHYAFAYKLFRQLKNNFGVALSSLNLGYFCYKKNDFVEALIYYESAMIHCIIDMGFSSIHEFMSQWKQSSIQYCKSQEAINQKLTIICTSLILSSLTIKEVIHNKNDLLGNKNVFKIFFSNFQVQKNQLKLALFYAQTVLNIAQQLILLNKTILSDEIIIIIETNYLEIIHDFAPVEEVEMMIQNLEQKIEKKKYLQVKLLDSQLNQFSTQAVSPFKKFSDKNLDQKNVTPKKELLREFEKNNFEKLLLILSGKLNFFNGINKEGL</sequence>
<dbReference type="Gene3D" id="3.30.450.20">
    <property type="entry name" value="PAS domain"/>
    <property type="match status" value="1"/>
</dbReference>
<reference evidence="3" key="1">
    <citation type="journal article" date="2006" name="PLoS Biol.">
        <title>Macronuclear genome sequence of the ciliate Tetrahymena thermophila, a model eukaryote.</title>
        <authorList>
            <person name="Eisen J.A."/>
            <person name="Coyne R.S."/>
            <person name="Wu M."/>
            <person name="Wu D."/>
            <person name="Thiagarajan M."/>
            <person name="Wortman J.R."/>
            <person name="Badger J.H."/>
            <person name="Ren Q."/>
            <person name="Amedeo P."/>
            <person name="Jones K.M."/>
            <person name="Tallon L.J."/>
            <person name="Delcher A.L."/>
            <person name="Salzberg S.L."/>
            <person name="Silva J.C."/>
            <person name="Haas B.J."/>
            <person name="Majoros W.H."/>
            <person name="Farzad M."/>
            <person name="Carlton J.M."/>
            <person name="Smith R.K. Jr."/>
            <person name="Garg J."/>
            <person name="Pearlman R.E."/>
            <person name="Karrer K.M."/>
            <person name="Sun L."/>
            <person name="Manning G."/>
            <person name="Elde N.C."/>
            <person name="Turkewitz A.P."/>
            <person name="Asai D.J."/>
            <person name="Wilkes D.E."/>
            <person name="Wang Y."/>
            <person name="Cai H."/>
            <person name="Collins K."/>
            <person name="Stewart B.A."/>
            <person name="Lee S.R."/>
            <person name="Wilamowska K."/>
            <person name="Weinberg Z."/>
            <person name="Ruzzo W.L."/>
            <person name="Wloga D."/>
            <person name="Gaertig J."/>
            <person name="Frankel J."/>
            <person name="Tsao C.-C."/>
            <person name="Gorovsky M.A."/>
            <person name="Keeling P.J."/>
            <person name="Waller R.F."/>
            <person name="Patron N.J."/>
            <person name="Cherry J.M."/>
            <person name="Stover N.A."/>
            <person name="Krieger C.J."/>
            <person name="del Toro C."/>
            <person name="Ryder H.F."/>
            <person name="Williamson S.C."/>
            <person name="Barbeau R.A."/>
            <person name="Hamilton E.P."/>
            <person name="Orias E."/>
        </authorList>
    </citation>
    <scope>NUCLEOTIDE SEQUENCE [LARGE SCALE GENOMIC DNA]</scope>
    <source>
        <strain evidence="3">SB210</strain>
    </source>
</reference>
<dbReference type="EMBL" id="GG662699">
    <property type="protein sequence ID" value="EAR96229.2"/>
    <property type="molecule type" value="Genomic_DNA"/>
</dbReference>
<keyword evidence="1" id="KW-0472">Membrane</keyword>
<organism evidence="2 3">
    <name type="scientific">Tetrahymena thermophila (strain SB210)</name>
    <dbReference type="NCBI Taxonomy" id="312017"/>
    <lineage>
        <taxon>Eukaryota</taxon>
        <taxon>Sar</taxon>
        <taxon>Alveolata</taxon>
        <taxon>Ciliophora</taxon>
        <taxon>Intramacronucleata</taxon>
        <taxon>Oligohymenophorea</taxon>
        <taxon>Hymenostomatida</taxon>
        <taxon>Tetrahymenina</taxon>
        <taxon>Tetrahymenidae</taxon>
        <taxon>Tetrahymena</taxon>
    </lineage>
</organism>
<dbReference type="RefSeq" id="XP_001016474.2">
    <property type="nucleotide sequence ID" value="XM_001016474.2"/>
</dbReference>
<evidence type="ECO:0000256" key="1">
    <source>
        <dbReference type="SAM" id="Phobius"/>
    </source>
</evidence>
<dbReference type="KEGG" id="tet:TTHERM_00130060"/>
<dbReference type="AlphaFoldDB" id="I7MJE2"/>
<name>I7MJE2_TETTS</name>
<feature type="transmembrane region" description="Helical" evidence="1">
    <location>
        <begin position="381"/>
        <end position="405"/>
    </location>
</feature>
<protein>
    <submittedName>
        <fullName evidence="2">Transmembrane protein, putative</fullName>
    </submittedName>
</protein>
<keyword evidence="3" id="KW-1185">Reference proteome</keyword>